<feature type="transmembrane region" description="Helical" evidence="1">
    <location>
        <begin position="94"/>
        <end position="112"/>
    </location>
</feature>
<name>A0A1C3HPD3_9GAMM</name>
<feature type="transmembrane region" description="Helical" evidence="1">
    <location>
        <begin position="45"/>
        <end position="64"/>
    </location>
</feature>
<proteinExistence type="predicted"/>
<keyword evidence="1" id="KW-0472">Membrane</keyword>
<dbReference type="Proteomes" id="UP000190837">
    <property type="component" value="Unassembled WGS sequence"/>
</dbReference>
<feature type="transmembrane region" description="Helical" evidence="1">
    <location>
        <begin position="124"/>
        <end position="144"/>
    </location>
</feature>
<feature type="transmembrane region" description="Helical" evidence="1">
    <location>
        <begin position="170"/>
        <end position="195"/>
    </location>
</feature>
<evidence type="ECO:0000313" key="2">
    <source>
        <dbReference type="EMBL" id="SAZ04549.1"/>
    </source>
</evidence>
<evidence type="ECO:0000256" key="1">
    <source>
        <dbReference type="SAM" id="Phobius"/>
    </source>
</evidence>
<keyword evidence="1" id="KW-0812">Transmembrane</keyword>
<dbReference type="RefSeq" id="WP_079541256.1">
    <property type="nucleotide sequence ID" value="NZ_CAUPBE010000036.1"/>
</dbReference>
<dbReference type="SUPFAM" id="SSF48452">
    <property type="entry name" value="TPR-like"/>
    <property type="match status" value="1"/>
</dbReference>
<dbReference type="AlphaFoldDB" id="A0A1C3HPD3"/>
<dbReference type="InterPro" id="IPR019734">
    <property type="entry name" value="TPR_rpt"/>
</dbReference>
<evidence type="ECO:0008006" key="4">
    <source>
        <dbReference type="Google" id="ProtNLM"/>
    </source>
</evidence>
<evidence type="ECO:0000313" key="3">
    <source>
        <dbReference type="Proteomes" id="UP000190837"/>
    </source>
</evidence>
<dbReference type="Gene3D" id="1.25.40.10">
    <property type="entry name" value="Tetratricopeptide repeat domain"/>
    <property type="match status" value="1"/>
</dbReference>
<gene>
    <name evidence="2" type="ORF">CHUV0807_1746</name>
</gene>
<accession>A0A1C3HPD3</accession>
<reference evidence="3" key="1">
    <citation type="submission" date="2016-04" db="EMBL/GenBank/DDBJ databases">
        <authorList>
            <person name="Tagini F."/>
        </authorList>
    </citation>
    <scope>NUCLEOTIDE SEQUENCE [LARGE SCALE GENOMIC DNA]</scope>
    <source>
        <strain evidence="3">CHUV0807</strain>
    </source>
</reference>
<sequence>MHDNTALGYLQRSLQYLFRPGNLLYCGALAAVFIALRLLGDEGLAGVGMFIWFAAFALIAVFACKMLDSIQRLILGLEAEPVPLDVRSKLPKSVAIEAVIAVIFYGVIIYFIQLPLEGESRAFAFKTASVLLYALTPAIVLGLLQGEGLRAVFNPAAWKRAIHDIGIGRYLIALLVPFLFALLILVIYILFARLILPAKALNLYNSTSGAYGAPVIVYIVIILRGLIFAALLALPLLYFSWFYPPPAETIDPAKLDIDDSELAHINMDDALLAELNRLKAEEERVAQRHRRAPPIDLNLLREADTEHMSAEEQRTFAQELMQADVFIRQGENEQAIALLEKYTDGLHDTNHYLPAYKRLQQLYRRQNRLDDMQAMEIRLIEATASGNPHSYAAIHHVLDETPDGVLPADWILPLAQTAAGKQHYDTVLKLTRGFAKHHPGHPHIVENYFLSARALAKKGERDKAQQLLQQLLARYPDHAKAIQIRRTLELMQQRGA</sequence>
<feature type="transmembrane region" description="Helical" evidence="1">
    <location>
        <begin position="215"/>
        <end position="239"/>
    </location>
</feature>
<organism evidence="2 3">
    <name type="scientific">Cardiobacterium hominis</name>
    <dbReference type="NCBI Taxonomy" id="2718"/>
    <lineage>
        <taxon>Bacteria</taxon>
        <taxon>Pseudomonadati</taxon>
        <taxon>Pseudomonadota</taxon>
        <taxon>Gammaproteobacteria</taxon>
        <taxon>Cardiobacteriales</taxon>
        <taxon>Cardiobacteriaceae</taxon>
        <taxon>Cardiobacterium</taxon>
    </lineage>
</organism>
<dbReference type="Pfam" id="PF13174">
    <property type="entry name" value="TPR_6"/>
    <property type="match status" value="1"/>
</dbReference>
<protein>
    <recommendedName>
        <fullName evidence="4">Tetratricopeptide repeat protein</fullName>
    </recommendedName>
</protein>
<dbReference type="EMBL" id="FKLO01000060">
    <property type="protein sequence ID" value="SAZ04549.1"/>
    <property type="molecule type" value="Genomic_DNA"/>
</dbReference>
<dbReference type="InterPro" id="IPR011990">
    <property type="entry name" value="TPR-like_helical_dom_sf"/>
</dbReference>
<feature type="transmembrane region" description="Helical" evidence="1">
    <location>
        <begin position="21"/>
        <end position="39"/>
    </location>
</feature>
<keyword evidence="1" id="KW-1133">Transmembrane helix</keyword>